<evidence type="ECO:0000256" key="4">
    <source>
        <dbReference type="ARBA" id="ARBA00022984"/>
    </source>
</evidence>
<gene>
    <name evidence="7 12" type="primary">murE</name>
    <name evidence="12" type="ORF">Ark11_0630</name>
</gene>
<dbReference type="PANTHER" id="PTHR23135">
    <property type="entry name" value="MUR LIGASE FAMILY MEMBER"/>
    <property type="match status" value="1"/>
</dbReference>
<keyword evidence="7" id="KW-0547">Nucleotide-binding</keyword>
<organism evidence="12 13">
    <name type="scientific">Candidatus Ichthyocystis hellenicum</name>
    <dbReference type="NCBI Taxonomy" id="1561003"/>
    <lineage>
        <taxon>Bacteria</taxon>
        <taxon>Pseudomonadati</taxon>
        <taxon>Pseudomonadota</taxon>
        <taxon>Betaproteobacteria</taxon>
        <taxon>Burkholderiales</taxon>
        <taxon>Candidatus Ichthyocystis</taxon>
    </lineage>
</organism>
<name>A0A0S4M422_9BURK</name>
<evidence type="ECO:0000256" key="5">
    <source>
        <dbReference type="ARBA" id="ARBA00023306"/>
    </source>
</evidence>
<comment type="subcellular location">
    <subcellularLocation>
        <location evidence="7 8">Cytoplasm</location>
    </subcellularLocation>
</comment>
<evidence type="ECO:0000256" key="2">
    <source>
        <dbReference type="ARBA" id="ARBA00022618"/>
    </source>
</evidence>
<feature type="binding site" evidence="7">
    <location>
        <begin position="151"/>
        <end position="152"/>
    </location>
    <ligand>
        <name>UDP-N-acetyl-alpha-D-muramoyl-L-alanyl-D-glutamate</name>
        <dbReference type="ChEBI" id="CHEBI:83900"/>
    </ligand>
</feature>
<dbReference type="Proteomes" id="UP000198651">
    <property type="component" value="Chromosome I"/>
</dbReference>
<evidence type="ECO:0000313" key="12">
    <source>
        <dbReference type="EMBL" id="CUT17466.1"/>
    </source>
</evidence>
<evidence type="ECO:0000259" key="11">
    <source>
        <dbReference type="Pfam" id="PF08245"/>
    </source>
</evidence>
<dbReference type="GO" id="GO:0071555">
    <property type="term" value="P:cell wall organization"/>
    <property type="evidence" value="ECO:0007669"/>
    <property type="project" value="UniProtKB-KW"/>
</dbReference>
<keyword evidence="7" id="KW-0460">Magnesium</keyword>
<accession>A0A0S4M422</accession>
<dbReference type="SUPFAM" id="SSF53244">
    <property type="entry name" value="MurD-like peptide ligases, peptide-binding domain"/>
    <property type="match status" value="1"/>
</dbReference>
<feature type="binding site" evidence="7">
    <location>
        <position position="463"/>
    </location>
    <ligand>
        <name>meso-2,6-diaminopimelate</name>
        <dbReference type="ChEBI" id="CHEBI:57791"/>
    </ligand>
</feature>
<dbReference type="GO" id="GO:0009252">
    <property type="term" value="P:peptidoglycan biosynthetic process"/>
    <property type="evidence" value="ECO:0007669"/>
    <property type="project" value="UniProtKB-UniRule"/>
</dbReference>
<dbReference type="GO" id="GO:0005524">
    <property type="term" value="F:ATP binding"/>
    <property type="evidence" value="ECO:0007669"/>
    <property type="project" value="UniProtKB-UniRule"/>
</dbReference>
<dbReference type="InterPro" id="IPR004101">
    <property type="entry name" value="Mur_ligase_C"/>
</dbReference>
<dbReference type="InterPro" id="IPR035911">
    <property type="entry name" value="MurE/MurF_N"/>
</dbReference>
<proteinExistence type="inferred from homology"/>
<comment type="catalytic activity">
    <reaction evidence="7">
        <text>UDP-N-acetyl-alpha-D-muramoyl-L-alanyl-D-glutamate + meso-2,6-diaminopimelate + ATP = UDP-N-acetyl-alpha-D-muramoyl-L-alanyl-gamma-D-glutamyl-meso-2,6-diaminopimelate + ADP + phosphate + H(+)</text>
        <dbReference type="Rhea" id="RHEA:23676"/>
        <dbReference type="ChEBI" id="CHEBI:15378"/>
        <dbReference type="ChEBI" id="CHEBI:30616"/>
        <dbReference type="ChEBI" id="CHEBI:43474"/>
        <dbReference type="ChEBI" id="CHEBI:57791"/>
        <dbReference type="ChEBI" id="CHEBI:83900"/>
        <dbReference type="ChEBI" id="CHEBI:83905"/>
        <dbReference type="ChEBI" id="CHEBI:456216"/>
        <dbReference type="EC" id="6.3.2.13"/>
    </reaction>
</comment>
<feature type="modified residue" description="N6-carboxylysine" evidence="7">
    <location>
        <position position="218"/>
    </location>
</feature>
<keyword evidence="4 7" id="KW-0573">Peptidoglycan synthesis</keyword>
<dbReference type="GO" id="GO:0051301">
    <property type="term" value="P:cell division"/>
    <property type="evidence" value="ECO:0007669"/>
    <property type="project" value="UniProtKB-KW"/>
</dbReference>
<evidence type="ECO:0000256" key="1">
    <source>
        <dbReference type="ARBA" id="ARBA00005898"/>
    </source>
</evidence>
<evidence type="ECO:0000259" key="10">
    <source>
        <dbReference type="Pfam" id="PF02875"/>
    </source>
</evidence>
<dbReference type="GO" id="GO:0000287">
    <property type="term" value="F:magnesium ion binding"/>
    <property type="evidence" value="ECO:0007669"/>
    <property type="project" value="UniProtKB-UniRule"/>
</dbReference>
<keyword evidence="13" id="KW-1185">Reference proteome</keyword>
<dbReference type="Pfam" id="PF08245">
    <property type="entry name" value="Mur_ligase_M"/>
    <property type="match status" value="1"/>
</dbReference>
<evidence type="ECO:0000256" key="7">
    <source>
        <dbReference type="HAMAP-Rule" id="MF_00208"/>
    </source>
</evidence>
<evidence type="ECO:0000256" key="3">
    <source>
        <dbReference type="ARBA" id="ARBA00022960"/>
    </source>
</evidence>
<feature type="short sequence motif" description="Meso-diaminopimelate recognition motif" evidence="7">
    <location>
        <begin position="408"/>
        <end position="411"/>
    </location>
</feature>
<keyword evidence="7" id="KW-0067">ATP-binding</keyword>
<dbReference type="InterPro" id="IPR013221">
    <property type="entry name" value="Mur_ligase_cen"/>
</dbReference>
<comment type="function">
    <text evidence="7">Catalyzes the addition of meso-diaminopimelic acid to the nucleotide precursor UDP-N-acetylmuramoyl-L-alanyl-D-glutamate (UMAG) in the biosynthesis of bacterial cell-wall peptidoglycan.</text>
</comment>
<dbReference type="PATRIC" id="fig|1561003.3.peg.634"/>
<sequence length="490" mass="54150">MNVAAIFEKLLCQGLASVESISSDSREVQVGDVFLAYPGISSDGRRYIREAVFRGCAAVIYESGDNFVWSEDIICPHIGCSNIVEYLGEIAQYVYHHPSSRLHVTAVTGTNGKTTAVSWLSFLYDRCNYSGASIGTLGWGKCGDLRPHGLTTPNTVSLHSYLSHFEKHGVTHVALEASSIGLEQSRLQGIDVDVVVLTNLQTDHLDYHKTNDNYARSKEMLFQRDFSCAVVNSDDPFGRFLNSSYNSGRSSWVTFGIDPEFSHDVTASDITTSESGIVCKISVFGEEMQISLPIYGLHSLSNFLAVLSVLVVQGAQWKESLFYARSLPGLPGRLEPIHGEGDDCFVWVDYAHTPDAMAAVLSTLRSWMNIDQRLVCIFGCGGDRDRSKRPQMGAVACSYADQVILTEDNPRGEESARIIRDILPGCHDAPFVYVIYDRYDAIVSTILSVRAGDVVVIMGKGHEDYQEIDSVRHLFSDRVIASEALARRKR</sequence>
<feature type="domain" description="Mur ligase N-terminal catalytic" evidence="9">
    <location>
        <begin position="18"/>
        <end position="67"/>
    </location>
</feature>
<dbReference type="GO" id="GO:0008765">
    <property type="term" value="F:UDP-N-acetylmuramoylalanyl-D-glutamate-2,6-diaminopimelate ligase activity"/>
    <property type="evidence" value="ECO:0007669"/>
    <property type="project" value="UniProtKB-UniRule"/>
</dbReference>
<feature type="domain" description="Mur ligase central" evidence="11">
    <location>
        <begin position="107"/>
        <end position="309"/>
    </location>
</feature>
<dbReference type="NCBIfam" id="NF001126">
    <property type="entry name" value="PRK00139.1-4"/>
    <property type="match status" value="1"/>
</dbReference>
<dbReference type="HAMAP" id="MF_00208">
    <property type="entry name" value="MurE"/>
    <property type="match status" value="1"/>
</dbReference>
<feature type="binding site" evidence="7">
    <location>
        <position position="384"/>
    </location>
    <ligand>
        <name>meso-2,6-diaminopimelate</name>
        <dbReference type="ChEBI" id="CHEBI:57791"/>
    </ligand>
</feature>
<keyword evidence="5 7" id="KW-0131">Cell cycle</keyword>
<dbReference type="InterPro" id="IPR036565">
    <property type="entry name" value="Mur-like_cat_sf"/>
</dbReference>
<dbReference type="Gene3D" id="3.40.1190.10">
    <property type="entry name" value="Mur-like, catalytic domain"/>
    <property type="match status" value="1"/>
</dbReference>
<feature type="binding site" evidence="7">
    <location>
        <begin position="408"/>
        <end position="411"/>
    </location>
    <ligand>
        <name>meso-2,6-diaminopimelate</name>
        <dbReference type="ChEBI" id="CHEBI:57791"/>
    </ligand>
</feature>
<feature type="binding site" evidence="7">
    <location>
        <position position="186"/>
    </location>
    <ligand>
        <name>UDP-N-acetyl-alpha-D-muramoyl-L-alanyl-D-glutamate</name>
        <dbReference type="ChEBI" id="CHEBI:83900"/>
    </ligand>
</feature>
<evidence type="ECO:0000256" key="6">
    <source>
        <dbReference type="ARBA" id="ARBA00023316"/>
    </source>
</evidence>
<dbReference type="GO" id="GO:0008360">
    <property type="term" value="P:regulation of cell shape"/>
    <property type="evidence" value="ECO:0007669"/>
    <property type="project" value="UniProtKB-KW"/>
</dbReference>
<protein>
    <recommendedName>
        <fullName evidence="7">UDP-N-acetylmuramoyl-L-alanyl-D-glutamate--2,6-diaminopimelate ligase</fullName>
        <ecNumber evidence="7">6.3.2.13</ecNumber>
    </recommendedName>
    <alternativeName>
        <fullName evidence="7">Meso-A2pm-adding enzyme</fullName>
    </alternativeName>
    <alternativeName>
        <fullName evidence="7">Meso-diaminopimelate-adding enzyme</fullName>
    </alternativeName>
    <alternativeName>
        <fullName evidence="7">UDP-MurNAc-L-Ala-D-Glu:meso-diaminopimelate ligase</fullName>
    </alternativeName>
    <alternativeName>
        <fullName evidence="7">UDP-MurNAc-tripeptide synthetase</fullName>
    </alternativeName>
    <alternativeName>
        <fullName evidence="7">UDP-N-acetylmuramyl-tripeptide synthetase</fullName>
    </alternativeName>
</protein>
<dbReference type="SUPFAM" id="SSF53623">
    <property type="entry name" value="MurD-like peptide ligases, catalytic domain"/>
    <property type="match status" value="1"/>
</dbReference>
<dbReference type="Gene3D" id="3.40.1390.10">
    <property type="entry name" value="MurE/MurF, N-terminal domain"/>
    <property type="match status" value="1"/>
</dbReference>
<dbReference type="NCBIfam" id="TIGR01085">
    <property type="entry name" value="murE"/>
    <property type="match status" value="1"/>
</dbReference>
<dbReference type="InterPro" id="IPR036615">
    <property type="entry name" value="Mur_ligase_C_dom_sf"/>
</dbReference>
<evidence type="ECO:0000259" key="9">
    <source>
        <dbReference type="Pfam" id="PF01225"/>
    </source>
</evidence>
<dbReference type="EMBL" id="LN906597">
    <property type="protein sequence ID" value="CUT17466.1"/>
    <property type="molecule type" value="Genomic_DNA"/>
</dbReference>
<keyword evidence="7" id="KW-0963">Cytoplasm</keyword>
<feature type="binding site" evidence="7">
    <location>
        <position position="184"/>
    </location>
    <ligand>
        <name>UDP-N-acetyl-alpha-D-muramoyl-L-alanyl-D-glutamate</name>
        <dbReference type="ChEBI" id="CHEBI:83900"/>
    </ligand>
</feature>
<dbReference type="OrthoDB" id="9800958at2"/>
<feature type="binding site" evidence="7">
    <location>
        <begin position="109"/>
        <end position="115"/>
    </location>
    <ligand>
        <name>ATP</name>
        <dbReference type="ChEBI" id="CHEBI:30616"/>
    </ligand>
</feature>
<evidence type="ECO:0000256" key="8">
    <source>
        <dbReference type="RuleBase" id="RU004135"/>
    </source>
</evidence>
<dbReference type="STRING" id="1561003.Ark11_0630"/>
<dbReference type="GO" id="GO:0005737">
    <property type="term" value="C:cytoplasm"/>
    <property type="evidence" value="ECO:0007669"/>
    <property type="project" value="UniProtKB-SubCell"/>
</dbReference>
<dbReference type="PANTHER" id="PTHR23135:SF4">
    <property type="entry name" value="UDP-N-ACETYLMURAMOYL-L-ALANYL-D-GLUTAMATE--2,6-DIAMINOPIMELATE LIGASE MURE HOMOLOG, CHLOROPLASTIC"/>
    <property type="match status" value="1"/>
</dbReference>
<dbReference type="Pfam" id="PF02875">
    <property type="entry name" value="Mur_ligase_C"/>
    <property type="match status" value="1"/>
</dbReference>
<dbReference type="UniPathway" id="UPA00219"/>
<dbReference type="Gene3D" id="3.90.190.20">
    <property type="entry name" value="Mur ligase, C-terminal domain"/>
    <property type="match status" value="1"/>
</dbReference>
<feature type="domain" description="Mur ligase C-terminal" evidence="10">
    <location>
        <begin position="332"/>
        <end position="461"/>
    </location>
</feature>
<feature type="binding site" evidence="7">
    <location>
        <position position="25"/>
    </location>
    <ligand>
        <name>UDP-N-acetyl-alpha-D-muramoyl-L-alanyl-D-glutamate</name>
        <dbReference type="ChEBI" id="CHEBI:83900"/>
    </ligand>
</feature>
<comment type="pathway">
    <text evidence="7 8">Cell wall biogenesis; peptidoglycan biosynthesis.</text>
</comment>
<comment type="caution">
    <text evidence="7">Lacks conserved residue(s) required for the propagation of feature annotation.</text>
</comment>
<dbReference type="SUPFAM" id="SSF63418">
    <property type="entry name" value="MurE/MurF N-terminal domain"/>
    <property type="match status" value="1"/>
</dbReference>
<evidence type="ECO:0000313" key="13">
    <source>
        <dbReference type="Proteomes" id="UP000198651"/>
    </source>
</evidence>
<comment type="cofactor">
    <cofactor evidence="7">
        <name>Mg(2+)</name>
        <dbReference type="ChEBI" id="CHEBI:18420"/>
    </cofactor>
</comment>
<dbReference type="InterPro" id="IPR005761">
    <property type="entry name" value="UDP-N-AcMur-Glu-dNH2Pim_ligase"/>
</dbReference>
<keyword evidence="6 7" id="KW-0961">Cell wall biogenesis/degradation</keyword>
<dbReference type="Pfam" id="PF01225">
    <property type="entry name" value="Mur_ligase"/>
    <property type="match status" value="1"/>
</dbReference>
<reference evidence="13" key="1">
    <citation type="submission" date="2015-11" db="EMBL/GenBank/DDBJ databases">
        <authorList>
            <person name="Seth-Smith H.M.B."/>
        </authorList>
    </citation>
    <scope>NUCLEOTIDE SEQUENCE [LARGE SCALE GENOMIC DNA]</scope>
    <source>
        <strain evidence="13">2013Ark11</strain>
    </source>
</reference>
<comment type="PTM">
    <text evidence="7">Carboxylation is probably crucial for Mg(2+) binding and, consequently, for the gamma-phosphate positioning of ATP.</text>
</comment>
<keyword evidence="7 12" id="KW-0436">Ligase</keyword>
<keyword evidence="2 7" id="KW-0132">Cell division</keyword>
<keyword evidence="3 7" id="KW-0133">Cell shape</keyword>
<comment type="similarity">
    <text evidence="1 7">Belongs to the MurCDEF family. MurE subfamily.</text>
</comment>
<feature type="binding site" evidence="7">
    <location>
        <position position="178"/>
    </location>
    <ligand>
        <name>UDP-N-acetyl-alpha-D-muramoyl-L-alanyl-D-glutamate</name>
        <dbReference type="ChEBI" id="CHEBI:83900"/>
    </ligand>
</feature>
<dbReference type="EC" id="6.3.2.13" evidence="7"/>
<feature type="binding site" evidence="7">
    <location>
        <position position="459"/>
    </location>
    <ligand>
        <name>meso-2,6-diaminopimelate</name>
        <dbReference type="ChEBI" id="CHEBI:57791"/>
    </ligand>
</feature>
<dbReference type="AlphaFoldDB" id="A0A0S4M422"/>
<dbReference type="RefSeq" id="WP_092486404.1">
    <property type="nucleotide sequence ID" value="NZ_FLSL01000085.1"/>
</dbReference>
<dbReference type="InterPro" id="IPR000713">
    <property type="entry name" value="Mur_ligase_N"/>
</dbReference>